<feature type="region of interest" description="Disordered" evidence="1">
    <location>
        <begin position="1"/>
        <end position="87"/>
    </location>
</feature>
<dbReference type="AlphaFoldDB" id="A0A1N7SJL2"/>
<keyword evidence="3" id="KW-1185">Reference proteome</keyword>
<name>A0A1N7SJL2_9BURK</name>
<feature type="compositionally biased region" description="Basic and acidic residues" evidence="1">
    <location>
        <begin position="1"/>
        <end position="17"/>
    </location>
</feature>
<dbReference type="EMBL" id="CYGX02000076">
    <property type="protein sequence ID" value="SIT47548.1"/>
    <property type="molecule type" value="Genomic_DNA"/>
</dbReference>
<dbReference type="Proteomes" id="UP000187012">
    <property type="component" value="Unassembled WGS sequence"/>
</dbReference>
<evidence type="ECO:0000313" key="3">
    <source>
        <dbReference type="Proteomes" id="UP000187012"/>
    </source>
</evidence>
<protein>
    <submittedName>
        <fullName evidence="2">Uncharacterized protein</fullName>
    </submittedName>
</protein>
<evidence type="ECO:0000313" key="2">
    <source>
        <dbReference type="EMBL" id="SIT47548.1"/>
    </source>
</evidence>
<gene>
    <name evidence="2" type="ORF">BN2475_760011</name>
</gene>
<sequence>MQHVEQVRGRKHDEPPRRGSNQVSAAMTAQLVKESSKPDPSLPLPPNSSYKGTPGKSSNPVAAAMTDQLVRESSRVNPAPPEQFGKH</sequence>
<evidence type="ECO:0000256" key="1">
    <source>
        <dbReference type="SAM" id="MobiDB-lite"/>
    </source>
</evidence>
<reference evidence="2 3" key="1">
    <citation type="submission" date="2016-12" db="EMBL/GenBank/DDBJ databases">
        <authorList>
            <person name="Song W.-J."/>
            <person name="Kurnit D.M."/>
        </authorList>
    </citation>
    <scope>NUCLEOTIDE SEQUENCE [LARGE SCALE GENOMIC DNA]</scope>
    <source>
        <strain evidence="2 3">STM7296</strain>
    </source>
</reference>
<accession>A0A1N7SJL2</accession>
<proteinExistence type="predicted"/>
<organism evidence="2 3">
    <name type="scientific">Paraburkholderia ribeironis</name>
    <dbReference type="NCBI Taxonomy" id="1247936"/>
    <lineage>
        <taxon>Bacteria</taxon>
        <taxon>Pseudomonadati</taxon>
        <taxon>Pseudomonadota</taxon>
        <taxon>Betaproteobacteria</taxon>
        <taxon>Burkholderiales</taxon>
        <taxon>Burkholderiaceae</taxon>
        <taxon>Paraburkholderia</taxon>
    </lineage>
</organism>